<gene>
    <name evidence="2" type="ORF">SCLTRI_LOCUS2226</name>
</gene>
<feature type="region of interest" description="Disordered" evidence="1">
    <location>
        <begin position="409"/>
        <end position="441"/>
    </location>
</feature>
<dbReference type="GO" id="GO:0005739">
    <property type="term" value="C:mitochondrion"/>
    <property type="evidence" value="ECO:0007669"/>
    <property type="project" value="TreeGrafter"/>
</dbReference>
<evidence type="ECO:0000313" key="2">
    <source>
        <dbReference type="EMBL" id="CAD6442435.1"/>
    </source>
</evidence>
<reference evidence="2" key="1">
    <citation type="submission" date="2020-10" db="EMBL/GenBank/DDBJ databases">
        <authorList>
            <person name="Kusch S."/>
        </authorList>
    </citation>
    <scope>NUCLEOTIDE SEQUENCE</scope>
    <source>
        <strain evidence="2">SwB9</strain>
    </source>
</reference>
<organism evidence="2 3">
    <name type="scientific">Sclerotinia trifoliorum</name>
    <dbReference type="NCBI Taxonomy" id="28548"/>
    <lineage>
        <taxon>Eukaryota</taxon>
        <taxon>Fungi</taxon>
        <taxon>Dikarya</taxon>
        <taxon>Ascomycota</taxon>
        <taxon>Pezizomycotina</taxon>
        <taxon>Leotiomycetes</taxon>
        <taxon>Helotiales</taxon>
        <taxon>Sclerotiniaceae</taxon>
        <taxon>Sclerotinia</taxon>
    </lineage>
</organism>
<dbReference type="Proteomes" id="UP000624404">
    <property type="component" value="Unassembled WGS sequence"/>
</dbReference>
<dbReference type="InterPro" id="IPR050896">
    <property type="entry name" value="Mito_lipid_metab_GTPase"/>
</dbReference>
<feature type="region of interest" description="Disordered" evidence="1">
    <location>
        <begin position="694"/>
        <end position="719"/>
    </location>
</feature>
<dbReference type="AlphaFoldDB" id="A0A8H2ZMJ4"/>
<dbReference type="EMBL" id="CAJHIA010000008">
    <property type="protein sequence ID" value="CAD6442435.1"/>
    <property type="molecule type" value="Genomic_DNA"/>
</dbReference>
<evidence type="ECO:0000313" key="3">
    <source>
        <dbReference type="Proteomes" id="UP000624404"/>
    </source>
</evidence>
<name>A0A8H2ZMJ4_9HELO</name>
<dbReference type="InterPro" id="IPR027417">
    <property type="entry name" value="P-loop_NTPase"/>
</dbReference>
<accession>A0A8H2ZMJ4</accession>
<dbReference type="Gene3D" id="3.40.50.300">
    <property type="entry name" value="P-loop containing nucleotide triphosphate hydrolases"/>
    <property type="match status" value="1"/>
</dbReference>
<comment type="caution">
    <text evidence="2">The sequence shown here is derived from an EMBL/GenBank/DDBJ whole genome shotgun (WGS) entry which is preliminary data.</text>
</comment>
<feature type="compositionally biased region" description="Basic residues" evidence="1">
    <location>
        <begin position="694"/>
        <end position="703"/>
    </location>
</feature>
<keyword evidence="3" id="KW-1185">Reference proteome</keyword>
<feature type="compositionally biased region" description="Basic residues" evidence="1">
    <location>
        <begin position="710"/>
        <end position="719"/>
    </location>
</feature>
<feature type="compositionally biased region" description="Basic and acidic residues" evidence="1">
    <location>
        <begin position="415"/>
        <end position="425"/>
    </location>
</feature>
<protein>
    <submittedName>
        <fullName evidence="2">128bcb1d-2548-4d8e-97a4-5c5e3e0e7ac4-CDS</fullName>
    </submittedName>
</protein>
<proteinExistence type="predicted"/>
<dbReference type="PANTHER" id="PTHR46434">
    <property type="entry name" value="GENETIC INTERACTOR OF PROHIBITINS 3, MITOCHONDRIAL"/>
    <property type="match status" value="1"/>
</dbReference>
<dbReference type="PANTHER" id="PTHR46434:SF1">
    <property type="entry name" value="GENETIC INTERACTOR OF PROHIBITINS 3, MITOCHONDRIAL"/>
    <property type="match status" value="1"/>
</dbReference>
<evidence type="ECO:0000256" key="1">
    <source>
        <dbReference type="SAM" id="MobiDB-lite"/>
    </source>
</evidence>
<sequence length="719" mass="79732">MPLSTSGRFALRFSRQAECAVAEIPTFLCPLLARSSQFSKLVHNQPRRNVQLQRRYVQSQAQPQAQVLEIAELTSDVPAQALPKLPSQCAGCGALSQTTVKDEAGYFSLTRRSIKEYLGAPYAAKNAKATAEDEIVKRALKNVDSTILETLGMEKSAATTTSTSTSMEPPVCDRCHNLKNHQTGVSIYHPSVEALQRTISESPYKYNHIYHVIDAADFPMSFIPALTKTLNVTPQRSHNRRSRAAKFYSDKKTEVDFVITRSDLLAPTKALVDGMMPYLTAVLRDALGRAGKGVRLGNVRCVSAERGWWTKQMKEDVFERGGGNWMVGKVNVGKSRLFHEVFPKGRGRNEVVIGKPLLVHAPKDEGGPELRAIGESESMLVDADTNKSVTNEVTPPTVSYTPTVIESADVEEESEVKQLPEDDSHNTMPLLPPAQQETTYPSMPLVSSLPGTTASPIRVPFGNGKGELIDLPGLSRGELELHVQPEYRNSLVMKSRIKPEQKVMKPGQSLVLGGGLIRITPLDPDVVLMAYAFTSIEPDPHLTSTEKAIAMQRRGKEPFIDNITIPGSEEKITSAGVFPLKWDVTKARLGPATKSLFHKTKLDQLPFHILSTDILVEGCGWIELVAQVSKRRLMKQDTIKNDKAQDITWRWGDENEVADDVPWPSVEVFTPEGKFIAARKPMNAWMHNVKKQKKVKARPRRSMKGFEKSKKARAKLAWA</sequence>
<dbReference type="OrthoDB" id="1696305at2759"/>